<proteinExistence type="predicted"/>
<evidence type="ECO:0000256" key="1">
    <source>
        <dbReference type="SAM" id="MobiDB-lite"/>
    </source>
</evidence>
<dbReference type="AlphaFoldDB" id="A0AAW0U518"/>
<dbReference type="Proteomes" id="UP001487740">
    <property type="component" value="Unassembled WGS sequence"/>
</dbReference>
<comment type="caution">
    <text evidence="2">The sequence shown here is derived from an EMBL/GenBank/DDBJ whole genome shotgun (WGS) entry which is preliminary data.</text>
</comment>
<accession>A0AAW0U518</accession>
<protein>
    <submittedName>
        <fullName evidence="2">Uncharacterized protein</fullName>
    </submittedName>
</protein>
<feature type="compositionally biased region" description="Basic and acidic residues" evidence="1">
    <location>
        <begin position="8"/>
        <end position="20"/>
    </location>
</feature>
<organism evidence="2 3">
    <name type="scientific">Scylla paramamosain</name>
    <name type="common">Mud crab</name>
    <dbReference type="NCBI Taxonomy" id="85552"/>
    <lineage>
        <taxon>Eukaryota</taxon>
        <taxon>Metazoa</taxon>
        <taxon>Ecdysozoa</taxon>
        <taxon>Arthropoda</taxon>
        <taxon>Crustacea</taxon>
        <taxon>Multicrustacea</taxon>
        <taxon>Malacostraca</taxon>
        <taxon>Eumalacostraca</taxon>
        <taxon>Eucarida</taxon>
        <taxon>Decapoda</taxon>
        <taxon>Pleocyemata</taxon>
        <taxon>Brachyura</taxon>
        <taxon>Eubrachyura</taxon>
        <taxon>Portunoidea</taxon>
        <taxon>Portunidae</taxon>
        <taxon>Portuninae</taxon>
        <taxon>Scylla</taxon>
    </lineage>
</organism>
<reference evidence="2 3" key="1">
    <citation type="submission" date="2023-03" db="EMBL/GenBank/DDBJ databases">
        <title>High-quality genome of Scylla paramamosain provides insights in environmental adaptation.</title>
        <authorList>
            <person name="Zhang L."/>
        </authorList>
    </citation>
    <scope>NUCLEOTIDE SEQUENCE [LARGE SCALE GENOMIC DNA]</scope>
    <source>
        <strain evidence="2">LZ_2023a</strain>
        <tissue evidence="2">Muscle</tissue>
    </source>
</reference>
<name>A0AAW0U518_SCYPA</name>
<keyword evidence="3" id="KW-1185">Reference proteome</keyword>
<gene>
    <name evidence="2" type="ORF">O3P69_006088</name>
</gene>
<evidence type="ECO:0000313" key="2">
    <source>
        <dbReference type="EMBL" id="KAK8395095.1"/>
    </source>
</evidence>
<feature type="region of interest" description="Disordered" evidence="1">
    <location>
        <begin position="1"/>
        <end position="31"/>
    </location>
</feature>
<sequence length="177" mass="19533">MATLGTPVKDKLGRGGERGEKRRRKRGSLRSVDCQLSIKASLVNTRGQSPSLAPALLPTPPVVSIHTFHRPSSLLPSPTQPRAASQPVLESRASVLARGSDEVHVYPRLTRPRTTHASSSTCRLSPTLCHPPRLPHRPFLLLPPRYYITVCFTVRLRQRGSLENPERSYTPPPTIGL</sequence>
<evidence type="ECO:0000313" key="3">
    <source>
        <dbReference type="Proteomes" id="UP001487740"/>
    </source>
</evidence>
<dbReference type="EMBL" id="JARAKH010000018">
    <property type="protein sequence ID" value="KAK8395095.1"/>
    <property type="molecule type" value="Genomic_DNA"/>
</dbReference>